<organism evidence="2 3">
    <name type="scientific">Triticum urartu</name>
    <name type="common">Red wild einkorn</name>
    <name type="synonym">Crithodium urartu</name>
    <dbReference type="NCBI Taxonomy" id="4572"/>
    <lineage>
        <taxon>Eukaryota</taxon>
        <taxon>Viridiplantae</taxon>
        <taxon>Streptophyta</taxon>
        <taxon>Embryophyta</taxon>
        <taxon>Tracheophyta</taxon>
        <taxon>Spermatophyta</taxon>
        <taxon>Magnoliopsida</taxon>
        <taxon>Liliopsida</taxon>
        <taxon>Poales</taxon>
        <taxon>Poaceae</taxon>
        <taxon>BOP clade</taxon>
        <taxon>Pooideae</taxon>
        <taxon>Triticodae</taxon>
        <taxon>Triticeae</taxon>
        <taxon>Triticinae</taxon>
        <taxon>Triticum</taxon>
    </lineage>
</organism>
<keyword evidence="3" id="KW-1185">Reference proteome</keyword>
<evidence type="ECO:0000256" key="1">
    <source>
        <dbReference type="SAM" id="MobiDB-lite"/>
    </source>
</evidence>
<dbReference type="AlphaFoldDB" id="A0A8R7NZP7"/>
<evidence type="ECO:0000313" key="3">
    <source>
        <dbReference type="Proteomes" id="UP000015106"/>
    </source>
</evidence>
<reference evidence="2" key="2">
    <citation type="submission" date="2018-03" db="EMBL/GenBank/DDBJ databases">
        <title>The Triticum urartu genome reveals the dynamic nature of wheat genome evolution.</title>
        <authorList>
            <person name="Ling H."/>
            <person name="Ma B."/>
            <person name="Shi X."/>
            <person name="Liu H."/>
            <person name="Dong L."/>
            <person name="Sun H."/>
            <person name="Cao Y."/>
            <person name="Gao Q."/>
            <person name="Zheng S."/>
            <person name="Li Y."/>
            <person name="Yu Y."/>
            <person name="Du H."/>
            <person name="Qi M."/>
            <person name="Li Y."/>
            <person name="Yu H."/>
            <person name="Cui Y."/>
            <person name="Wang N."/>
            <person name="Chen C."/>
            <person name="Wu H."/>
            <person name="Zhao Y."/>
            <person name="Zhang J."/>
            <person name="Li Y."/>
            <person name="Zhou W."/>
            <person name="Zhang B."/>
            <person name="Hu W."/>
            <person name="Eijk M."/>
            <person name="Tang J."/>
            <person name="Witsenboer H."/>
            <person name="Zhao S."/>
            <person name="Li Z."/>
            <person name="Zhang A."/>
            <person name="Wang D."/>
            <person name="Liang C."/>
        </authorList>
    </citation>
    <scope>NUCLEOTIDE SEQUENCE [LARGE SCALE GENOMIC DNA]</scope>
    <source>
        <strain evidence="2">cv. G1812</strain>
    </source>
</reference>
<dbReference type="EnsemblPlants" id="TuG1812G0100000064.01.T01">
    <property type="protein sequence ID" value="TuG1812G0100000064.01.T01"/>
    <property type="gene ID" value="TuG1812G0100000064.01"/>
</dbReference>
<protein>
    <submittedName>
        <fullName evidence="2">Uncharacterized protein</fullName>
    </submittedName>
</protein>
<proteinExistence type="predicted"/>
<accession>A0A8R7NZP7</accession>
<sequence length="134" mass="14760">PSPAQYDKDASDNENSPHSRAAECILAIYISEPHQFSVISPDGRRRSVQSVSFATSTCKFYNLSVQMGEGDQSNRRIWSEICRAIRPRAKYWRAQPVLVNPASISSTSPEPSVHRSRGSGSPIAAKSRCAQPLL</sequence>
<evidence type="ECO:0000313" key="2">
    <source>
        <dbReference type="EnsemblPlants" id="TuG1812G0100000064.01.T01"/>
    </source>
</evidence>
<name>A0A8R7NZP7_TRIUA</name>
<feature type="region of interest" description="Disordered" evidence="1">
    <location>
        <begin position="102"/>
        <end position="134"/>
    </location>
</feature>
<reference evidence="3" key="1">
    <citation type="journal article" date="2013" name="Nature">
        <title>Draft genome of the wheat A-genome progenitor Triticum urartu.</title>
        <authorList>
            <person name="Ling H.Q."/>
            <person name="Zhao S."/>
            <person name="Liu D."/>
            <person name="Wang J."/>
            <person name="Sun H."/>
            <person name="Zhang C."/>
            <person name="Fan H."/>
            <person name="Li D."/>
            <person name="Dong L."/>
            <person name="Tao Y."/>
            <person name="Gao C."/>
            <person name="Wu H."/>
            <person name="Li Y."/>
            <person name="Cui Y."/>
            <person name="Guo X."/>
            <person name="Zheng S."/>
            <person name="Wang B."/>
            <person name="Yu K."/>
            <person name="Liang Q."/>
            <person name="Yang W."/>
            <person name="Lou X."/>
            <person name="Chen J."/>
            <person name="Feng M."/>
            <person name="Jian J."/>
            <person name="Zhang X."/>
            <person name="Luo G."/>
            <person name="Jiang Y."/>
            <person name="Liu J."/>
            <person name="Wang Z."/>
            <person name="Sha Y."/>
            <person name="Zhang B."/>
            <person name="Wu H."/>
            <person name="Tang D."/>
            <person name="Shen Q."/>
            <person name="Xue P."/>
            <person name="Zou S."/>
            <person name="Wang X."/>
            <person name="Liu X."/>
            <person name="Wang F."/>
            <person name="Yang Y."/>
            <person name="An X."/>
            <person name="Dong Z."/>
            <person name="Zhang K."/>
            <person name="Zhang X."/>
            <person name="Luo M.C."/>
            <person name="Dvorak J."/>
            <person name="Tong Y."/>
            <person name="Wang J."/>
            <person name="Yang H."/>
            <person name="Li Z."/>
            <person name="Wang D."/>
            <person name="Zhang A."/>
            <person name="Wang J."/>
        </authorList>
    </citation>
    <scope>NUCLEOTIDE SEQUENCE</scope>
    <source>
        <strain evidence="3">cv. G1812</strain>
    </source>
</reference>
<reference evidence="2" key="3">
    <citation type="submission" date="2022-06" db="UniProtKB">
        <authorList>
            <consortium name="EnsemblPlants"/>
        </authorList>
    </citation>
    <scope>IDENTIFICATION</scope>
</reference>
<dbReference type="Proteomes" id="UP000015106">
    <property type="component" value="Chromosome 1"/>
</dbReference>
<dbReference type="Gramene" id="TuG1812G0100000064.01.T01">
    <property type="protein sequence ID" value="TuG1812G0100000064.01.T01"/>
    <property type="gene ID" value="TuG1812G0100000064.01"/>
</dbReference>